<feature type="domain" description="Cellulase Ig-like" evidence="5">
    <location>
        <begin position="251"/>
        <end position="334"/>
    </location>
</feature>
<dbReference type="InterPro" id="IPR012341">
    <property type="entry name" value="6hp_glycosidase-like_sf"/>
</dbReference>
<proteinExistence type="inferred from homology"/>
<evidence type="ECO:0000259" key="5">
    <source>
        <dbReference type="Pfam" id="PF02927"/>
    </source>
</evidence>
<protein>
    <submittedName>
        <fullName evidence="6">Uncharacterized protein</fullName>
    </submittedName>
</protein>
<gene>
    <name evidence="6" type="ORF">MNBD_IGNAVI01-2450</name>
</gene>
<dbReference type="SUPFAM" id="SSF81296">
    <property type="entry name" value="E set domains"/>
    <property type="match status" value="1"/>
</dbReference>
<dbReference type="AlphaFoldDB" id="A0A3B1CFF2"/>
<sequence>MNRLRLVLLNLISISLIFSITIHSQINLEPDGYFKTLGFRFLVYQNTYIGGRLGGLEMVLQGKRVLDAGNVVCITADGKKYGYYDDGTDKRGERTVDQNDGKVSYPVELLPLKLKYVMNVISDGKSIDVRIDLDQPIDWKKIKEFAFRIEIYPEEYEYKTFNGGGISDYFYEQHMGRRVLIPEAKKIVIAPEDPQRKITFEGKNVVLSLRDERRDLNVSGYMLFASLKKGSTEKSFSLKITPSIDHDWTKEPVIQVSQVGYHPDQKKIAFLEVQQGTKNIQEMELLYLNENSKLESVAKLKPNKWGDLYQNTYYTYDFSFAKNSGQYFLKYQDQKVGPFEISPTVYESAWQPTLDIYFPTQMCHVKVKDFLRLWHGACHLDDALQAKVDHKGKDGYAQGVKTQTKFKPLEHIPDVNWGGWHDAADFDLPSGSIAQTAFWMALAQEEFQTTRDVTTVLRDERLVNLFEPDGKNDMLQQIAFGTKWMLSMIKQVGHVPGGVITHIGPDYGSSGDPGGITDGLIYDAKLGKTEQRNGYSGKFDDRWVYTDRNTGGQYQFVQLAAISSRLFKNIDDSLSAECLRAAEQIWDFEQSNEPVNFSSAYNPQENKYHSLEMAAAAELFITTGEQKYREKLLSFIPTIKEMPVGKFNWTGFNLVRVKDKVNDAAFSEVLFEKAKEVRADLQEKLDGTPYNISVRLSWGGNWSVLKTAAKLFYFVEAYPDLFDPELIYSTVNYILGAHFASNHSFVSGVGSKSATVIYGFNRADKSYQPGGVISGVTLIKPDFVEYRGRAWDWYQTEHVISGSSAYIFDVLATDYLLNKKR</sequence>
<dbReference type="GO" id="GO:0000272">
    <property type="term" value="P:polysaccharide catabolic process"/>
    <property type="evidence" value="ECO:0007669"/>
    <property type="project" value="UniProtKB-KW"/>
</dbReference>
<accession>A0A3B1CFF2</accession>
<dbReference type="InterPro" id="IPR001701">
    <property type="entry name" value="Glyco_hydro_9"/>
</dbReference>
<dbReference type="Pfam" id="PF00759">
    <property type="entry name" value="Glyco_hydro_9"/>
    <property type="match status" value="1"/>
</dbReference>
<dbReference type="Pfam" id="PF02927">
    <property type="entry name" value="CelD_N"/>
    <property type="match status" value="1"/>
</dbReference>
<dbReference type="InterPro" id="IPR014756">
    <property type="entry name" value="Ig_E-set"/>
</dbReference>
<dbReference type="InterPro" id="IPR013783">
    <property type="entry name" value="Ig-like_fold"/>
</dbReference>
<feature type="domain" description="Glycoside hydrolase family 9" evidence="4">
    <location>
        <begin position="373"/>
        <end position="759"/>
    </location>
</feature>
<evidence type="ECO:0000313" key="6">
    <source>
        <dbReference type="EMBL" id="VAX22678.1"/>
    </source>
</evidence>
<name>A0A3B1CFF2_9ZZZZ</name>
<dbReference type="CDD" id="cd02850">
    <property type="entry name" value="E_set_Cellulase_N"/>
    <property type="match status" value="1"/>
</dbReference>
<dbReference type="GO" id="GO:0008810">
    <property type="term" value="F:cellulase activity"/>
    <property type="evidence" value="ECO:0007669"/>
    <property type="project" value="InterPro"/>
</dbReference>
<dbReference type="SUPFAM" id="SSF48208">
    <property type="entry name" value="Six-hairpin glycosidases"/>
    <property type="match status" value="1"/>
</dbReference>
<comment type="similarity">
    <text evidence="1">Belongs to the glycosyl hydrolase 9 (cellulase E) family.</text>
</comment>
<evidence type="ECO:0000256" key="1">
    <source>
        <dbReference type="ARBA" id="ARBA00007072"/>
    </source>
</evidence>
<reference evidence="6" key="1">
    <citation type="submission" date="2018-06" db="EMBL/GenBank/DDBJ databases">
        <authorList>
            <person name="Zhirakovskaya E."/>
        </authorList>
    </citation>
    <scope>NUCLEOTIDE SEQUENCE</scope>
</reference>
<dbReference type="InterPro" id="IPR008928">
    <property type="entry name" value="6-hairpin_glycosidase_sf"/>
</dbReference>
<evidence type="ECO:0000256" key="3">
    <source>
        <dbReference type="ARBA" id="ARBA00023326"/>
    </source>
</evidence>
<evidence type="ECO:0000259" key="4">
    <source>
        <dbReference type="Pfam" id="PF00759"/>
    </source>
</evidence>
<organism evidence="6">
    <name type="scientific">hydrothermal vent metagenome</name>
    <dbReference type="NCBI Taxonomy" id="652676"/>
    <lineage>
        <taxon>unclassified sequences</taxon>
        <taxon>metagenomes</taxon>
        <taxon>ecological metagenomes</taxon>
    </lineage>
</organism>
<keyword evidence="3" id="KW-0624">Polysaccharide degradation</keyword>
<dbReference type="EMBL" id="UOGD01000234">
    <property type="protein sequence ID" value="VAX22678.1"/>
    <property type="molecule type" value="Genomic_DNA"/>
</dbReference>
<evidence type="ECO:0000256" key="2">
    <source>
        <dbReference type="ARBA" id="ARBA00023277"/>
    </source>
</evidence>
<dbReference type="Gene3D" id="1.50.10.10">
    <property type="match status" value="1"/>
</dbReference>
<dbReference type="Gene3D" id="2.60.40.10">
    <property type="entry name" value="Immunoglobulins"/>
    <property type="match status" value="1"/>
</dbReference>
<keyword evidence="2" id="KW-0119">Carbohydrate metabolism</keyword>
<dbReference type="InterPro" id="IPR004197">
    <property type="entry name" value="Cellulase_Ig-like"/>
</dbReference>